<dbReference type="InterPro" id="IPR011032">
    <property type="entry name" value="GroES-like_sf"/>
</dbReference>
<reference evidence="11" key="1">
    <citation type="submission" date="2017-02" db="UniProtKB">
        <authorList>
            <consortium name="WormBaseParasite"/>
        </authorList>
    </citation>
    <scope>IDENTIFICATION</scope>
</reference>
<organism evidence="11">
    <name type="scientific">Anisakis simplex</name>
    <name type="common">Herring worm</name>
    <dbReference type="NCBI Taxonomy" id="6269"/>
    <lineage>
        <taxon>Eukaryota</taxon>
        <taxon>Metazoa</taxon>
        <taxon>Ecdysozoa</taxon>
        <taxon>Nematoda</taxon>
        <taxon>Chromadorea</taxon>
        <taxon>Rhabditida</taxon>
        <taxon>Spirurina</taxon>
        <taxon>Ascaridomorpha</taxon>
        <taxon>Ascaridoidea</taxon>
        <taxon>Anisakidae</taxon>
        <taxon>Anisakis</taxon>
        <taxon>Anisakis simplex complex</taxon>
    </lineage>
</organism>
<evidence type="ECO:0000256" key="6">
    <source>
        <dbReference type="ARBA" id="ARBA00026132"/>
    </source>
</evidence>
<keyword evidence="5" id="KW-0560">Oxidoreductase</keyword>
<evidence type="ECO:0000256" key="4">
    <source>
        <dbReference type="ARBA" id="ARBA00022833"/>
    </source>
</evidence>
<sequence>MCESNCNNNLCAVLHGKDDIRMEQREVPKPKPNQLLIKIHTVGICGTDVHYWKHAKIGEFTVTKPMVLGHESSGTVAAVGSDVKGFSIGKCVSFVDIHF</sequence>
<dbReference type="EMBL" id="UYRR01002772">
    <property type="protein sequence ID" value="VDK19694.1"/>
    <property type="molecule type" value="Genomic_DNA"/>
</dbReference>
<dbReference type="OrthoDB" id="1879366at2759"/>
<dbReference type="GO" id="GO:0006062">
    <property type="term" value="P:sorbitol catabolic process"/>
    <property type="evidence" value="ECO:0007669"/>
    <property type="project" value="TreeGrafter"/>
</dbReference>
<dbReference type="GO" id="GO:0003939">
    <property type="term" value="F:L-iditol 2-dehydrogenase (NAD+) activity"/>
    <property type="evidence" value="ECO:0007669"/>
    <property type="project" value="TreeGrafter"/>
</dbReference>
<dbReference type="InterPro" id="IPR002328">
    <property type="entry name" value="ADH_Zn_CS"/>
</dbReference>
<dbReference type="WBParaSite" id="ASIM_0000230101-mRNA-1">
    <property type="protein sequence ID" value="ASIM_0000230101-mRNA-1"/>
    <property type="gene ID" value="ASIM_0000230101"/>
</dbReference>
<evidence type="ECO:0000259" key="8">
    <source>
        <dbReference type="Pfam" id="PF08240"/>
    </source>
</evidence>
<evidence type="ECO:0000256" key="7">
    <source>
        <dbReference type="ARBA" id="ARBA00032485"/>
    </source>
</evidence>
<evidence type="ECO:0000313" key="11">
    <source>
        <dbReference type="WBParaSite" id="ASIM_0000230101-mRNA-1"/>
    </source>
</evidence>
<dbReference type="Pfam" id="PF08240">
    <property type="entry name" value="ADH_N"/>
    <property type="match status" value="1"/>
</dbReference>
<dbReference type="SUPFAM" id="SSF50129">
    <property type="entry name" value="GroES-like"/>
    <property type="match status" value="1"/>
</dbReference>
<evidence type="ECO:0000313" key="10">
    <source>
        <dbReference type="Proteomes" id="UP000267096"/>
    </source>
</evidence>
<keyword evidence="10" id="KW-1185">Reference proteome</keyword>
<evidence type="ECO:0000256" key="5">
    <source>
        <dbReference type="ARBA" id="ARBA00023002"/>
    </source>
</evidence>
<protein>
    <recommendedName>
        <fullName evidence="6">Sorbitol dehydrogenase</fullName>
    </recommendedName>
    <alternativeName>
        <fullName evidence="7">Polyol dehydrogenase</fullName>
    </alternativeName>
</protein>
<reference evidence="9 10" key="2">
    <citation type="submission" date="2018-11" db="EMBL/GenBank/DDBJ databases">
        <authorList>
            <consortium name="Pathogen Informatics"/>
        </authorList>
    </citation>
    <scope>NUCLEOTIDE SEQUENCE [LARGE SCALE GENOMIC DNA]</scope>
</reference>
<comment type="similarity">
    <text evidence="2">Belongs to the zinc-containing alcohol dehydrogenase family.</text>
</comment>
<dbReference type="PROSITE" id="PS00059">
    <property type="entry name" value="ADH_ZINC"/>
    <property type="match status" value="1"/>
</dbReference>
<dbReference type="Proteomes" id="UP000267096">
    <property type="component" value="Unassembled WGS sequence"/>
</dbReference>
<accession>A0A0M3J434</accession>
<evidence type="ECO:0000256" key="1">
    <source>
        <dbReference type="ARBA" id="ARBA00001947"/>
    </source>
</evidence>
<name>A0A0M3J434_ANISI</name>
<dbReference type="GO" id="GO:0008270">
    <property type="term" value="F:zinc ion binding"/>
    <property type="evidence" value="ECO:0007669"/>
    <property type="project" value="InterPro"/>
</dbReference>
<dbReference type="Gene3D" id="3.90.180.10">
    <property type="entry name" value="Medium-chain alcohol dehydrogenases, catalytic domain"/>
    <property type="match status" value="1"/>
</dbReference>
<dbReference type="PANTHER" id="PTHR43161">
    <property type="entry name" value="SORBITOL DEHYDROGENASE"/>
    <property type="match status" value="1"/>
</dbReference>
<gene>
    <name evidence="9" type="ORF">ASIM_LOCUS2165</name>
</gene>
<dbReference type="PANTHER" id="PTHR43161:SF9">
    <property type="entry name" value="SORBITOL DEHYDROGENASE"/>
    <property type="match status" value="1"/>
</dbReference>
<keyword evidence="4" id="KW-0862">Zinc</keyword>
<keyword evidence="3" id="KW-0479">Metal-binding</keyword>
<dbReference type="AlphaFoldDB" id="A0A0M3J434"/>
<evidence type="ECO:0000256" key="2">
    <source>
        <dbReference type="ARBA" id="ARBA00008072"/>
    </source>
</evidence>
<evidence type="ECO:0000256" key="3">
    <source>
        <dbReference type="ARBA" id="ARBA00022723"/>
    </source>
</evidence>
<comment type="cofactor">
    <cofactor evidence="1">
        <name>Zn(2+)</name>
        <dbReference type="ChEBI" id="CHEBI:29105"/>
    </cofactor>
</comment>
<feature type="domain" description="Alcohol dehydrogenase-like N-terminal" evidence="8">
    <location>
        <begin position="31"/>
        <end position="93"/>
    </location>
</feature>
<proteinExistence type="inferred from homology"/>
<evidence type="ECO:0000313" key="9">
    <source>
        <dbReference type="EMBL" id="VDK19694.1"/>
    </source>
</evidence>
<dbReference type="InterPro" id="IPR013154">
    <property type="entry name" value="ADH-like_N"/>
</dbReference>